<dbReference type="Pfam" id="PF07963">
    <property type="entry name" value="N_methyl"/>
    <property type="match status" value="1"/>
</dbReference>
<protein>
    <submittedName>
        <fullName evidence="3">Prepilin-type N-terminal cleavage/methylation domain-containing protein</fullName>
    </submittedName>
</protein>
<dbReference type="PANTHER" id="PTHR30093:SF47">
    <property type="entry name" value="TYPE IV PILUS NON-CORE MINOR PILIN PILE"/>
    <property type="match status" value="1"/>
</dbReference>
<evidence type="ECO:0000256" key="2">
    <source>
        <dbReference type="SAM" id="Phobius"/>
    </source>
</evidence>
<sequence length="156" mass="16256">MGQKLTSTQAGFTLIELMIVVAIVGIITAIAYPSYQSVMTGSYRGAAQADLMSLAAAMERHHSGTFSYEAAASGGANTGAPAIFATHSPASEPVSNKRYTLSIEQANSLAFQLKATPVTGSAVAGDGALFYFSDGRKAWDKDNNGAVADAEYCWSC</sequence>
<proteinExistence type="predicted"/>
<dbReference type="InterPro" id="IPR000983">
    <property type="entry name" value="Bac_GSPG_pilin"/>
</dbReference>
<dbReference type="InterPro" id="IPR031982">
    <property type="entry name" value="PilE-like"/>
</dbReference>
<dbReference type="InterPro" id="IPR012902">
    <property type="entry name" value="N_methyl_site"/>
</dbReference>
<dbReference type="Gene3D" id="3.30.700.10">
    <property type="entry name" value="Glycoprotein, Type 4 Pilin"/>
    <property type="match status" value="1"/>
</dbReference>
<keyword evidence="2" id="KW-0472">Membrane</keyword>
<dbReference type="PROSITE" id="PS00409">
    <property type="entry name" value="PROKAR_NTER_METHYL"/>
    <property type="match status" value="1"/>
</dbReference>
<keyword evidence="1" id="KW-0488">Methylation</keyword>
<dbReference type="Pfam" id="PF16732">
    <property type="entry name" value="ComP_DUS"/>
    <property type="match status" value="1"/>
</dbReference>
<keyword evidence="4" id="KW-1185">Reference proteome</keyword>
<accession>A0ABX1R0H5</accession>
<dbReference type="PANTHER" id="PTHR30093">
    <property type="entry name" value="GENERAL SECRETION PATHWAY PROTEIN G"/>
    <property type="match status" value="1"/>
</dbReference>
<keyword evidence="2" id="KW-1133">Transmembrane helix</keyword>
<dbReference type="NCBIfam" id="TIGR02532">
    <property type="entry name" value="IV_pilin_GFxxxE"/>
    <property type="match status" value="1"/>
</dbReference>
<reference evidence="3 4" key="1">
    <citation type="submission" date="2020-03" db="EMBL/GenBank/DDBJ databases">
        <title>Alteromonas ponticola sp. nov., isolated from seawater.</title>
        <authorList>
            <person name="Yoon J.-H."/>
            <person name="Kim Y.-O."/>
        </authorList>
    </citation>
    <scope>NUCLEOTIDE SEQUENCE [LARGE SCALE GENOMIC DNA]</scope>
    <source>
        <strain evidence="3 4">MYP5</strain>
    </source>
</reference>
<dbReference type="Proteomes" id="UP000709336">
    <property type="component" value="Unassembled WGS sequence"/>
</dbReference>
<evidence type="ECO:0000313" key="3">
    <source>
        <dbReference type="EMBL" id="NMH58956.1"/>
    </source>
</evidence>
<dbReference type="InterPro" id="IPR045584">
    <property type="entry name" value="Pilin-like"/>
</dbReference>
<evidence type="ECO:0000256" key="1">
    <source>
        <dbReference type="ARBA" id="ARBA00022481"/>
    </source>
</evidence>
<dbReference type="SUPFAM" id="SSF54523">
    <property type="entry name" value="Pili subunits"/>
    <property type="match status" value="1"/>
</dbReference>
<gene>
    <name evidence="3" type="ORF">HCJ96_02830</name>
</gene>
<feature type="transmembrane region" description="Helical" evidence="2">
    <location>
        <begin position="12"/>
        <end position="32"/>
    </location>
</feature>
<name>A0ABX1R0H5_9ALTE</name>
<comment type="caution">
    <text evidence="3">The sequence shown here is derived from an EMBL/GenBank/DDBJ whole genome shotgun (WGS) entry which is preliminary data.</text>
</comment>
<dbReference type="EMBL" id="JAATNW010000002">
    <property type="protein sequence ID" value="NMH58956.1"/>
    <property type="molecule type" value="Genomic_DNA"/>
</dbReference>
<organism evidence="3 4">
    <name type="scientific">Alteromonas ponticola</name>
    <dbReference type="NCBI Taxonomy" id="2720613"/>
    <lineage>
        <taxon>Bacteria</taxon>
        <taxon>Pseudomonadati</taxon>
        <taxon>Pseudomonadota</taxon>
        <taxon>Gammaproteobacteria</taxon>
        <taxon>Alteromonadales</taxon>
        <taxon>Alteromonadaceae</taxon>
        <taxon>Alteromonas/Salinimonas group</taxon>
        <taxon>Alteromonas</taxon>
    </lineage>
</organism>
<keyword evidence="2" id="KW-0812">Transmembrane</keyword>
<dbReference type="PRINTS" id="PR00813">
    <property type="entry name" value="BCTERIALGSPG"/>
</dbReference>
<evidence type="ECO:0000313" key="4">
    <source>
        <dbReference type="Proteomes" id="UP000709336"/>
    </source>
</evidence>
<dbReference type="RefSeq" id="WP_169209536.1">
    <property type="nucleotide sequence ID" value="NZ_JAATNW010000002.1"/>
</dbReference>